<dbReference type="PANTHER" id="PTHR37984:SF9">
    <property type="entry name" value="INTEGRASE CATALYTIC DOMAIN-CONTAINING PROTEIN"/>
    <property type="match status" value="1"/>
</dbReference>
<keyword evidence="3" id="KW-1185">Reference proteome</keyword>
<dbReference type="EMBL" id="UZAN01080203">
    <property type="protein sequence ID" value="VDP96541.1"/>
    <property type="molecule type" value="Genomic_DNA"/>
</dbReference>
<dbReference type="InterPro" id="IPR043128">
    <property type="entry name" value="Rev_trsase/Diguanyl_cyclase"/>
</dbReference>
<protein>
    <submittedName>
        <fullName evidence="4">Reverse transcriptase domain-containing protein</fullName>
    </submittedName>
</protein>
<feature type="domain" description="Reverse transcriptase" evidence="1">
    <location>
        <begin position="100"/>
        <end position="236"/>
    </location>
</feature>
<dbReference type="Gene3D" id="3.30.70.270">
    <property type="match status" value="2"/>
</dbReference>
<dbReference type="PANTHER" id="PTHR37984">
    <property type="entry name" value="PROTEIN CBG26694"/>
    <property type="match status" value="1"/>
</dbReference>
<accession>A0A183BH44</accession>
<evidence type="ECO:0000313" key="2">
    <source>
        <dbReference type="EMBL" id="VDP96541.1"/>
    </source>
</evidence>
<dbReference type="Pfam" id="PF00078">
    <property type="entry name" value="RVT_1"/>
    <property type="match status" value="1"/>
</dbReference>
<evidence type="ECO:0000313" key="4">
    <source>
        <dbReference type="WBParaSite" id="ECPE_0001857901-mRNA-1"/>
    </source>
</evidence>
<organism evidence="4">
    <name type="scientific">Echinostoma caproni</name>
    <dbReference type="NCBI Taxonomy" id="27848"/>
    <lineage>
        <taxon>Eukaryota</taxon>
        <taxon>Metazoa</taxon>
        <taxon>Spiralia</taxon>
        <taxon>Lophotrochozoa</taxon>
        <taxon>Platyhelminthes</taxon>
        <taxon>Trematoda</taxon>
        <taxon>Digenea</taxon>
        <taxon>Plagiorchiida</taxon>
        <taxon>Echinostomata</taxon>
        <taxon>Echinostomatoidea</taxon>
        <taxon>Echinostomatidae</taxon>
        <taxon>Echinostoma</taxon>
    </lineage>
</organism>
<name>A0A183BH44_9TREM</name>
<proteinExistence type="predicted"/>
<reference evidence="2 3" key="2">
    <citation type="submission" date="2018-11" db="EMBL/GenBank/DDBJ databases">
        <authorList>
            <consortium name="Pathogen Informatics"/>
        </authorList>
    </citation>
    <scope>NUCLEOTIDE SEQUENCE [LARGE SCALE GENOMIC DNA]</scope>
    <source>
        <strain evidence="2 3">Egypt</strain>
    </source>
</reference>
<dbReference type="OrthoDB" id="6147533at2759"/>
<dbReference type="WBParaSite" id="ECPE_0001857901-mRNA-1">
    <property type="protein sequence ID" value="ECPE_0001857901-mRNA-1"/>
    <property type="gene ID" value="ECPE_0001857901"/>
</dbReference>
<dbReference type="Proteomes" id="UP000272942">
    <property type="component" value="Unassembled WGS sequence"/>
</dbReference>
<dbReference type="InterPro" id="IPR000477">
    <property type="entry name" value="RT_dom"/>
</dbReference>
<dbReference type="CDD" id="cd01647">
    <property type="entry name" value="RT_LTR"/>
    <property type="match status" value="1"/>
</dbReference>
<dbReference type="InterPro" id="IPR050951">
    <property type="entry name" value="Retrovirus_Pol_polyprotein"/>
</dbReference>
<evidence type="ECO:0000259" key="1">
    <source>
        <dbReference type="Pfam" id="PF00078"/>
    </source>
</evidence>
<dbReference type="SUPFAM" id="SSF56672">
    <property type="entry name" value="DNA/RNA polymerases"/>
    <property type="match status" value="1"/>
</dbReference>
<dbReference type="Gene3D" id="3.10.10.10">
    <property type="entry name" value="HIV Type 1 Reverse Transcriptase, subunit A, domain 1"/>
    <property type="match status" value="1"/>
</dbReference>
<gene>
    <name evidence="2" type="ORF">ECPE_LOCUS18529</name>
</gene>
<dbReference type="InterPro" id="IPR043502">
    <property type="entry name" value="DNA/RNA_pol_sf"/>
</dbReference>
<reference evidence="4" key="1">
    <citation type="submission" date="2016-06" db="UniProtKB">
        <authorList>
            <consortium name="WormBaseParasite"/>
        </authorList>
    </citation>
    <scope>IDENTIFICATION</scope>
</reference>
<dbReference type="AlphaFoldDB" id="A0A183BH44"/>
<evidence type="ECO:0000313" key="3">
    <source>
        <dbReference type="Proteomes" id="UP000272942"/>
    </source>
</evidence>
<sequence>MNTHLQHLVVKCSNNTGGMNVQPSKLEVDGEPIFLKRRVIPYGQCDGVLQTLEKMERDGIIIRVTSSTWATPIVIAIKSDGKTPRICGDYRLTLNPRLRNCAATTTEPEDFMKALHGSTWFSKIYLADAYLQIPLAPTCRHFTTINTPWGLYEHNFLPFGFHTFSGIFQAAMDEVIRGHDGVLACQEDVIVFGATKAEHDDRLLKLLERFAQKNVSIRASKCMFSSSDLEFLGFTVGAKGYRPDPRRFRPLTELESPRDRNQLRSIMGCLQYCSRFIPNFLTKAQLLFAAQSTAEWKWTIECEQILREII</sequence>